<keyword evidence="1" id="KW-0175">Coiled coil</keyword>
<dbReference type="GO" id="GO:0006310">
    <property type="term" value="P:DNA recombination"/>
    <property type="evidence" value="ECO:0007669"/>
    <property type="project" value="InterPro"/>
</dbReference>
<keyword evidence="4" id="KW-1185">Reference proteome</keyword>
<protein>
    <submittedName>
        <fullName evidence="3">Recombinase</fullName>
    </submittedName>
</protein>
<evidence type="ECO:0000256" key="2">
    <source>
        <dbReference type="SAM" id="MobiDB-lite"/>
    </source>
</evidence>
<feature type="compositionally biased region" description="Gly residues" evidence="2">
    <location>
        <begin position="443"/>
        <end position="453"/>
    </location>
</feature>
<dbReference type="Pfam" id="PF01076">
    <property type="entry name" value="Mob_Pre"/>
    <property type="match status" value="1"/>
</dbReference>
<dbReference type="EMBL" id="JXQK01000075">
    <property type="protein sequence ID" value="KIP60848.1"/>
    <property type="molecule type" value="Genomic_DNA"/>
</dbReference>
<dbReference type="GO" id="GO:0003677">
    <property type="term" value="F:DNA binding"/>
    <property type="evidence" value="ECO:0007669"/>
    <property type="project" value="InterPro"/>
</dbReference>
<dbReference type="InterPro" id="IPR001668">
    <property type="entry name" value="Mob_Pre"/>
</dbReference>
<dbReference type="RefSeq" id="WP_042519841.1">
    <property type="nucleotide sequence ID" value="NZ_JXQI01000018.1"/>
</dbReference>
<sequence>MANTNLNRQVIDIRTSSGVGDISNEVLRRWTDKGYDMAVKEGNYDRSREHLNFEIVNGGKVVPVDKSRPLDQRMAEMLASRGIKDPNIGRKNPNVRTAVQFVFSGSHDRMTELAFGNQEVDFEAKCGNEDVQRKPEIEQWAKDIYNFVARKFGEENIISFVVHLDETTAHAHCDIVPVNDQGRISYKDVFHGHTKPEYKEFILQLHNELAEVNRKWGLARGTSKMLTGARGHTNESYRRWLNQECDSLEERRDNLQKAISDLNKELTTAMTKQKSFTTMIENLTAQKESLEKELQPLRELQKNGDAISQEIAQKIQDLENRKALVEEKLAEKEAKLSSTAQEIDSLRQDKEALEQEASELAAKASASEQDWAHSKGAVMNELLAGTMMHEFTSCYQRLPDEAKEVFSDTLLEQLATDGNHVATVALALMCEYVEQATSIAQTHGGGGGGPGGGWRKKDDEDERMFARRSLAMARRMCRTSGRRKKM</sequence>
<dbReference type="Gene3D" id="1.10.287.1490">
    <property type="match status" value="1"/>
</dbReference>
<comment type="caution">
    <text evidence="3">The sequence shown here is derived from an EMBL/GenBank/DDBJ whole genome shotgun (WGS) entry which is preliminary data.</text>
</comment>
<dbReference type="Proteomes" id="UP000032046">
    <property type="component" value="Unassembled WGS sequence"/>
</dbReference>
<proteinExistence type="predicted"/>
<dbReference type="NCBIfam" id="NF041497">
    <property type="entry name" value="MobV"/>
    <property type="match status" value="1"/>
</dbReference>
<gene>
    <name evidence="3" type="ORF">ST44_10400</name>
</gene>
<dbReference type="OrthoDB" id="1079314at2"/>
<name>A0A0D0I3V0_9BACT</name>
<dbReference type="Gene3D" id="3.30.930.30">
    <property type="match status" value="1"/>
</dbReference>
<dbReference type="STRING" id="1602171.ST44_10400"/>
<evidence type="ECO:0000313" key="4">
    <source>
        <dbReference type="Proteomes" id="UP000032046"/>
    </source>
</evidence>
<feature type="coiled-coil region" evidence="1">
    <location>
        <begin position="238"/>
        <end position="370"/>
    </location>
</feature>
<dbReference type="CDD" id="cd17242">
    <property type="entry name" value="MobM_relaxase"/>
    <property type="match status" value="1"/>
</dbReference>
<evidence type="ECO:0000313" key="3">
    <source>
        <dbReference type="EMBL" id="KIP60848.1"/>
    </source>
</evidence>
<dbReference type="AlphaFoldDB" id="A0A0D0I3V0"/>
<accession>A0A0D0I3V0</accession>
<organism evidence="3 4">
    <name type="scientific">Prevotella pectinovora</name>
    <dbReference type="NCBI Taxonomy" id="1602169"/>
    <lineage>
        <taxon>Bacteria</taxon>
        <taxon>Pseudomonadati</taxon>
        <taxon>Bacteroidota</taxon>
        <taxon>Bacteroidia</taxon>
        <taxon>Bacteroidales</taxon>
        <taxon>Prevotellaceae</taxon>
        <taxon>Prevotella</taxon>
    </lineage>
</organism>
<evidence type="ECO:0000256" key="1">
    <source>
        <dbReference type="SAM" id="Coils"/>
    </source>
</evidence>
<reference evidence="3 4" key="1">
    <citation type="submission" date="2015-01" db="EMBL/GenBank/DDBJ databases">
        <title>Comparative genomics of non-oral Prevotella species.</title>
        <authorList>
            <person name="Accetto T."/>
            <person name="Nograsek B."/>
            <person name="Avgustin G."/>
        </authorList>
    </citation>
    <scope>NUCLEOTIDE SEQUENCE [LARGE SCALE GENOMIC DNA]</scope>
    <source>
        <strain evidence="3 4">P5-119</strain>
    </source>
</reference>
<feature type="region of interest" description="Disordered" evidence="2">
    <location>
        <begin position="440"/>
        <end position="460"/>
    </location>
</feature>
<dbReference type="SUPFAM" id="SSF57997">
    <property type="entry name" value="Tropomyosin"/>
    <property type="match status" value="1"/>
</dbReference>